<reference evidence="9 10" key="1">
    <citation type="submission" date="2012-06" db="EMBL/GenBank/DDBJ databases">
        <title>Finished chromosome of genome of Crinalium epipsammum PCC 9333.</title>
        <authorList>
            <consortium name="US DOE Joint Genome Institute"/>
            <person name="Gugger M."/>
            <person name="Coursin T."/>
            <person name="Rippka R."/>
            <person name="Tandeau De Marsac N."/>
            <person name="Huntemann M."/>
            <person name="Wei C.-L."/>
            <person name="Han J."/>
            <person name="Detter J.C."/>
            <person name="Han C."/>
            <person name="Tapia R."/>
            <person name="Davenport K."/>
            <person name="Daligault H."/>
            <person name="Erkkila T."/>
            <person name="Gu W."/>
            <person name="Munk A.C.C."/>
            <person name="Teshima H."/>
            <person name="Xu Y."/>
            <person name="Chain P."/>
            <person name="Chen A."/>
            <person name="Krypides N."/>
            <person name="Mavromatis K."/>
            <person name="Markowitz V."/>
            <person name="Szeto E."/>
            <person name="Ivanova N."/>
            <person name="Mikhailova N."/>
            <person name="Ovchinnikova G."/>
            <person name="Pagani I."/>
            <person name="Pati A."/>
            <person name="Goodwin L."/>
            <person name="Peters L."/>
            <person name="Pitluck S."/>
            <person name="Woyke T."/>
            <person name="Kerfeld C."/>
        </authorList>
    </citation>
    <scope>NUCLEOTIDE SEQUENCE [LARGE SCALE GENOMIC DNA]</scope>
    <source>
        <strain evidence="9 10">PCC 9333</strain>
    </source>
</reference>
<feature type="binding site" evidence="7">
    <location>
        <position position="157"/>
    </location>
    <ligand>
        <name>Mg(2+)</name>
        <dbReference type="ChEBI" id="CHEBI:18420"/>
    </ligand>
</feature>
<evidence type="ECO:0000256" key="2">
    <source>
        <dbReference type="ARBA" id="ARBA00022475"/>
    </source>
</evidence>
<keyword evidence="10" id="KW-1185">Reference proteome</keyword>
<keyword evidence="6 8" id="KW-0472">Membrane</keyword>
<evidence type="ECO:0000313" key="10">
    <source>
        <dbReference type="Proteomes" id="UP000010472"/>
    </source>
</evidence>
<keyword evidence="3 9" id="KW-0808">Transferase</keyword>
<keyword evidence="4 8" id="KW-0812">Transmembrane</keyword>
<feature type="transmembrane region" description="Helical" evidence="8">
    <location>
        <begin position="301"/>
        <end position="325"/>
    </location>
</feature>
<feature type="transmembrane region" description="Helical" evidence="8">
    <location>
        <begin position="77"/>
        <end position="96"/>
    </location>
</feature>
<dbReference type="InterPro" id="IPR000715">
    <property type="entry name" value="Glycosyl_transferase_4"/>
</dbReference>
<dbReference type="GO" id="GO:0005886">
    <property type="term" value="C:plasma membrane"/>
    <property type="evidence" value="ECO:0007669"/>
    <property type="project" value="UniProtKB-SubCell"/>
</dbReference>
<organism evidence="9 10">
    <name type="scientific">Crinalium epipsammum PCC 9333</name>
    <dbReference type="NCBI Taxonomy" id="1173022"/>
    <lineage>
        <taxon>Bacteria</taxon>
        <taxon>Bacillati</taxon>
        <taxon>Cyanobacteriota</taxon>
        <taxon>Cyanophyceae</taxon>
        <taxon>Gomontiellales</taxon>
        <taxon>Gomontiellaceae</taxon>
        <taxon>Crinalium</taxon>
    </lineage>
</organism>
<keyword evidence="2" id="KW-1003">Cell membrane</keyword>
<protein>
    <submittedName>
        <fullName evidence="9">Glycosyl transferase family 4</fullName>
    </submittedName>
</protein>
<dbReference type="GO" id="GO:0009103">
    <property type="term" value="P:lipopolysaccharide biosynthetic process"/>
    <property type="evidence" value="ECO:0007669"/>
    <property type="project" value="TreeGrafter"/>
</dbReference>
<dbReference type="KEGG" id="cep:Cri9333_3502"/>
<comment type="cofactor">
    <cofactor evidence="7">
        <name>Mg(2+)</name>
        <dbReference type="ChEBI" id="CHEBI:18420"/>
    </cofactor>
</comment>
<name>K9W3J7_9CYAN</name>
<evidence type="ECO:0000256" key="5">
    <source>
        <dbReference type="ARBA" id="ARBA00022989"/>
    </source>
</evidence>
<accession>K9W3J7</accession>
<sequence>MDLLLSLVSFIISLLTVALIKQRFSRHLLDTPNERSSHTQPTPRGGGLGFIIAFAVTSAIYTYVVSLFTPVADKLQLIPLLPLWLVYIPLIAVGIFDDRGGVSAIIRYLVQLFAAILAVTAFGSFPWPWLSQLGEFGSILSSLLTIISITALINFYNFMDGLDGLVAGVTTVQLGLLALLLNQPILWLLVAALLGFLWWNWSPAKIFMGDAGSTFLGASVAMALLNYGKEPVPALYALAISLPMIGDAVYTLARRLYHRENIFQAHRTHLYQRLQQSGWSHALVATTYICITLMVDSSISIWGTYAAMISVLVIATLIILGELYLQSRSEA</sequence>
<dbReference type="GO" id="GO:0044038">
    <property type="term" value="P:cell wall macromolecule biosynthetic process"/>
    <property type="evidence" value="ECO:0007669"/>
    <property type="project" value="TreeGrafter"/>
</dbReference>
<dbReference type="Proteomes" id="UP000010472">
    <property type="component" value="Chromosome"/>
</dbReference>
<dbReference type="CDD" id="cd06854">
    <property type="entry name" value="GT_WbpL_WbcO_like"/>
    <property type="match status" value="1"/>
</dbReference>
<dbReference type="PATRIC" id="fig|1173022.3.peg.3775"/>
<feature type="transmembrane region" description="Helical" evidence="8">
    <location>
        <begin position="44"/>
        <end position="65"/>
    </location>
</feature>
<feature type="transmembrane region" description="Helical" evidence="8">
    <location>
        <begin position="136"/>
        <end position="156"/>
    </location>
</feature>
<keyword evidence="7" id="KW-0479">Metal-binding</keyword>
<evidence type="ECO:0000256" key="6">
    <source>
        <dbReference type="ARBA" id="ARBA00023136"/>
    </source>
</evidence>
<feature type="transmembrane region" description="Helical" evidence="8">
    <location>
        <begin position="176"/>
        <end position="199"/>
    </location>
</feature>
<feature type="transmembrane region" description="Helical" evidence="8">
    <location>
        <begin position="234"/>
        <end position="257"/>
    </location>
</feature>
<dbReference type="STRING" id="1173022.Cri9333_3502"/>
<dbReference type="HOGENOM" id="CLU_023982_3_0_3"/>
<feature type="transmembrane region" description="Helical" evidence="8">
    <location>
        <begin position="278"/>
        <end position="295"/>
    </location>
</feature>
<dbReference type="GO" id="GO:0071555">
    <property type="term" value="P:cell wall organization"/>
    <property type="evidence" value="ECO:0007669"/>
    <property type="project" value="TreeGrafter"/>
</dbReference>
<feature type="transmembrane region" description="Helical" evidence="8">
    <location>
        <begin position="108"/>
        <end position="129"/>
    </location>
</feature>
<dbReference type="RefSeq" id="WP_015204432.1">
    <property type="nucleotide sequence ID" value="NC_019753.1"/>
</dbReference>
<dbReference type="eggNOG" id="COG0472">
    <property type="taxonomic scope" value="Bacteria"/>
</dbReference>
<gene>
    <name evidence="9" type="ORF">Cri9333_3502</name>
</gene>
<keyword evidence="5 8" id="KW-1133">Transmembrane helix</keyword>
<evidence type="ECO:0000256" key="4">
    <source>
        <dbReference type="ARBA" id="ARBA00022692"/>
    </source>
</evidence>
<dbReference type="Pfam" id="PF00953">
    <property type="entry name" value="Glycos_transf_4"/>
    <property type="match status" value="1"/>
</dbReference>
<dbReference type="PANTHER" id="PTHR22926:SF3">
    <property type="entry name" value="UNDECAPRENYL-PHOSPHATE ALPHA-N-ACETYLGLUCOSAMINYL 1-PHOSPHATE TRANSFERASE"/>
    <property type="match status" value="1"/>
</dbReference>
<feature type="binding site" evidence="7">
    <location>
        <position position="210"/>
    </location>
    <ligand>
        <name>Mg(2+)</name>
        <dbReference type="ChEBI" id="CHEBI:18420"/>
    </ligand>
</feature>
<dbReference type="GO" id="GO:0046872">
    <property type="term" value="F:metal ion binding"/>
    <property type="evidence" value="ECO:0007669"/>
    <property type="project" value="UniProtKB-KW"/>
</dbReference>
<dbReference type="GO" id="GO:0016780">
    <property type="term" value="F:phosphotransferase activity, for other substituted phosphate groups"/>
    <property type="evidence" value="ECO:0007669"/>
    <property type="project" value="InterPro"/>
</dbReference>
<evidence type="ECO:0000313" key="9">
    <source>
        <dbReference type="EMBL" id="AFZ14327.1"/>
    </source>
</evidence>
<evidence type="ECO:0000256" key="8">
    <source>
        <dbReference type="SAM" id="Phobius"/>
    </source>
</evidence>
<dbReference type="EMBL" id="CP003620">
    <property type="protein sequence ID" value="AFZ14327.1"/>
    <property type="molecule type" value="Genomic_DNA"/>
</dbReference>
<comment type="subcellular location">
    <subcellularLocation>
        <location evidence="1">Cell membrane</location>
        <topology evidence="1">Multi-pass membrane protein</topology>
    </subcellularLocation>
</comment>
<keyword evidence="7" id="KW-0460">Magnesium</keyword>
<evidence type="ECO:0000256" key="7">
    <source>
        <dbReference type="PIRSR" id="PIRSR600715-1"/>
    </source>
</evidence>
<evidence type="ECO:0000256" key="3">
    <source>
        <dbReference type="ARBA" id="ARBA00022679"/>
    </source>
</evidence>
<dbReference type="AlphaFoldDB" id="K9W3J7"/>
<dbReference type="PANTHER" id="PTHR22926">
    <property type="entry name" value="PHOSPHO-N-ACETYLMURAMOYL-PENTAPEPTIDE-TRANSFERASE"/>
    <property type="match status" value="1"/>
</dbReference>
<proteinExistence type="predicted"/>
<evidence type="ECO:0000256" key="1">
    <source>
        <dbReference type="ARBA" id="ARBA00004651"/>
    </source>
</evidence>